<dbReference type="InterPro" id="IPR024915">
    <property type="entry name" value="23S_rRNA_MeTrfase_RlmB"/>
</dbReference>
<dbReference type="InterPro" id="IPR029026">
    <property type="entry name" value="tRNA_m1G_MTases_N"/>
</dbReference>
<comment type="similarity">
    <text evidence="6">Belongs to the class IV-like SAM-binding methyltransferase superfamily. RNA methyltransferase TrmH family. RlmB subfamily.</text>
</comment>
<keyword evidence="5 6" id="KW-0949">S-adenosyl-L-methionine</keyword>
<reference evidence="9" key="2">
    <citation type="submission" date="2023-07" db="EMBL/GenBank/DDBJ databases">
        <title>Marinomonas vulgaris A79, complete genome.</title>
        <authorList>
            <person name="Ying J.-J."/>
        </authorList>
    </citation>
    <scope>NUCLEOTIDE SEQUENCE [LARGE SCALE GENOMIC DNA]</scope>
    <source>
        <strain evidence="9">A79</strain>
    </source>
</reference>
<evidence type="ECO:0000256" key="1">
    <source>
        <dbReference type="ARBA" id="ARBA00022490"/>
    </source>
</evidence>
<keyword evidence="3 6" id="KW-0489">Methyltransferase</keyword>
<dbReference type="Pfam" id="PF08032">
    <property type="entry name" value="SpoU_sub_bind"/>
    <property type="match status" value="1"/>
</dbReference>
<dbReference type="InterPro" id="IPR001537">
    <property type="entry name" value="SpoU_MeTrfase"/>
</dbReference>
<evidence type="ECO:0000313" key="8">
    <source>
        <dbReference type="EMBL" id="MBR7888369.1"/>
    </source>
</evidence>
<dbReference type="RefSeq" id="WP_211535713.1">
    <property type="nucleotide sequence ID" value="NZ_JAGSSV010000004.1"/>
</dbReference>
<keyword evidence="9" id="KW-1185">Reference proteome</keyword>
<comment type="catalytic activity">
    <reaction evidence="6">
        <text>guanosine(2251) in 23S rRNA + S-adenosyl-L-methionine = 2'-O-methylguanosine(2251) in 23S rRNA + S-adenosyl-L-homocysteine + H(+)</text>
        <dbReference type="Rhea" id="RHEA:24140"/>
        <dbReference type="Rhea" id="RHEA-COMP:10239"/>
        <dbReference type="Rhea" id="RHEA-COMP:10241"/>
        <dbReference type="ChEBI" id="CHEBI:15378"/>
        <dbReference type="ChEBI" id="CHEBI:57856"/>
        <dbReference type="ChEBI" id="CHEBI:59789"/>
        <dbReference type="ChEBI" id="CHEBI:74269"/>
        <dbReference type="ChEBI" id="CHEBI:74445"/>
        <dbReference type="EC" id="2.1.1.185"/>
    </reaction>
</comment>
<feature type="binding site" evidence="6">
    <location>
        <position position="232"/>
    </location>
    <ligand>
        <name>S-adenosyl-L-methionine</name>
        <dbReference type="ChEBI" id="CHEBI:59789"/>
    </ligand>
</feature>
<dbReference type="HAMAP" id="MF_01887">
    <property type="entry name" value="23SrRNA_methyltr_B"/>
    <property type="match status" value="1"/>
</dbReference>
<dbReference type="SMART" id="SM00967">
    <property type="entry name" value="SpoU_sub_bind"/>
    <property type="match status" value="1"/>
</dbReference>
<dbReference type="EMBL" id="JAGSSV010000004">
    <property type="protein sequence ID" value="MBR7888369.1"/>
    <property type="molecule type" value="Genomic_DNA"/>
</dbReference>
<dbReference type="InterPro" id="IPR013123">
    <property type="entry name" value="SpoU_subst-bd"/>
</dbReference>
<evidence type="ECO:0000256" key="4">
    <source>
        <dbReference type="ARBA" id="ARBA00022679"/>
    </source>
</evidence>
<evidence type="ECO:0000313" key="9">
    <source>
        <dbReference type="Proteomes" id="UP000679722"/>
    </source>
</evidence>
<dbReference type="Gene3D" id="3.30.1330.30">
    <property type="match status" value="1"/>
</dbReference>
<feature type="binding site" evidence="6">
    <location>
        <position position="223"/>
    </location>
    <ligand>
        <name>S-adenosyl-L-methionine</name>
        <dbReference type="ChEBI" id="CHEBI:59789"/>
    </ligand>
</feature>
<keyword evidence="2 6" id="KW-0698">rRNA processing</keyword>
<dbReference type="InterPro" id="IPR029064">
    <property type="entry name" value="Ribosomal_eL30-like_sf"/>
</dbReference>
<dbReference type="PANTHER" id="PTHR46429:SF1">
    <property type="entry name" value="23S RRNA (GUANOSINE-2'-O-)-METHYLTRANSFERASE RLMB"/>
    <property type="match status" value="1"/>
</dbReference>
<proteinExistence type="inferred from homology"/>
<dbReference type="SUPFAM" id="SSF75217">
    <property type="entry name" value="alpha/beta knot"/>
    <property type="match status" value="1"/>
</dbReference>
<dbReference type="NCBIfam" id="TIGR00186">
    <property type="entry name" value="rRNA_methyl_3"/>
    <property type="match status" value="1"/>
</dbReference>
<dbReference type="EC" id="2.1.1.185" evidence="6"/>
<evidence type="ECO:0000256" key="3">
    <source>
        <dbReference type="ARBA" id="ARBA00022603"/>
    </source>
</evidence>
<dbReference type="InterPro" id="IPR004441">
    <property type="entry name" value="rRNA_MeTrfase_TrmH"/>
</dbReference>
<gene>
    <name evidence="6 8" type="primary">rlmB</name>
    <name evidence="8" type="ORF">J9B83_05385</name>
</gene>
<dbReference type="CDD" id="cd18103">
    <property type="entry name" value="SpoU-like_RlmB"/>
    <property type="match status" value="1"/>
</dbReference>
<feature type="domain" description="RNA 2-O ribose methyltransferase substrate binding" evidence="7">
    <location>
        <begin position="6"/>
        <end position="86"/>
    </location>
</feature>
<accession>A0ABS5HBM1</accession>
<protein>
    <recommendedName>
        <fullName evidence="6">23S rRNA (guanosine-2'-O-)-methyltransferase RlmB</fullName>
        <ecNumber evidence="6">2.1.1.185</ecNumber>
    </recommendedName>
    <alternativeName>
        <fullName evidence="6">23S rRNA (guanosine2251 2'-O)-methyltransferase</fullName>
    </alternativeName>
    <alternativeName>
        <fullName evidence="6">23S rRNA Gm2251 2'-O-methyltransferase</fullName>
    </alternativeName>
</protein>
<comment type="caution">
    <text evidence="8">The sequence shown here is derived from an EMBL/GenBank/DDBJ whole genome shotgun (WGS) entry which is preliminary data.</text>
</comment>
<keyword evidence="1 6" id="KW-0963">Cytoplasm</keyword>
<comment type="subcellular location">
    <subcellularLocation>
        <location evidence="6">Cytoplasm</location>
    </subcellularLocation>
</comment>
<name>A0ABS5HBM1_9GAMM</name>
<organism evidence="8 9">
    <name type="scientific">Marinomonas vulgaris</name>
    <dbReference type="NCBI Taxonomy" id="2823372"/>
    <lineage>
        <taxon>Bacteria</taxon>
        <taxon>Pseudomonadati</taxon>
        <taxon>Pseudomonadota</taxon>
        <taxon>Gammaproteobacteria</taxon>
        <taxon>Oceanospirillales</taxon>
        <taxon>Oceanospirillaceae</taxon>
        <taxon>Marinomonas</taxon>
    </lineage>
</organism>
<evidence type="ECO:0000256" key="2">
    <source>
        <dbReference type="ARBA" id="ARBA00022552"/>
    </source>
</evidence>
<evidence type="ECO:0000256" key="6">
    <source>
        <dbReference type="HAMAP-Rule" id="MF_01887"/>
    </source>
</evidence>
<dbReference type="Pfam" id="PF00588">
    <property type="entry name" value="SpoU_methylase"/>
    <property type="match status" value="1"/>
</dbReference>
<feature type="binding site" evidence="6">
    <location>
        <position position="203"/>
    </location>
    <ligand>
        <name>S-adenosyl-L-methionine</name>
        <dbReference type="ChEBI" id="CHEBI:59789"/>
    </ligand>
</feature>
<sequence>MSDLEWIYGIHAVENALTQQPERIKEVRFQEGRDDKKTQRLLQLCKSSKVRFSLVPRRDLDQLFTKNKDRVVHQGVVAYTELNKAGNEADLHTLVAGLDENPLIIILDGVTDPHNLGACLRSADAAGAHAVVMPKDNSAPLNATVSKVACGAAESMPVYAVTNLARTMKKLQDQGVWIFGTAGEATQTVYEQDFTIPTAIVMGAEGEGMRRLTREQCDYLVKLPMAGVVSSLNVSVATGVCLYEVVRQRAAAVKSQ</sequence>
<dbReference type="InterPro" id="IPR029028">
    <property type="entry name" value="Alpha/beta_knot_MTases"/>
</dbReference>
<dbReference type="SUPFAM" id="SSF55315">
    <property type="entry name" value="L30e-like"/>
    <property type="match status" value="1"/>
</dbReference>
<evidence type="ECO:0000256" key="5">
    <source>
        <dbReference type="ARBA" id="ARBA00022691"/>
    </source>
</evidence>
<reference evidence="8 9" key="1">
    <citation type="submission" date="2021-04" db="EMBL/GenBank/DDBJ databases">
        <authorList>
            <person name="Sun C."/>
        </authorList>
    </citation>
    <scope>NUCLEOTIDE SEQUENCE [LARGE SCALE GENOMIC DNA]</scope>
    <source>
        <strain evidence="8 9">A79</strain>
    </source>
</reference>
<keyword evidence="4 6" id="KW-0808">Transferase</keyword>
<dbReference type="PANTHER" id="PTHR46429">
    <property type="entry name" value="23S RRNA (GUANOSINE-2'-O-)-METHYLTRANSFERASE RLMB"/>
    <property type="match status" value="1"/>
</dbReference>
<evidence type="ECO:0000259" key="7">
    <source>
        <dbReference type="SMART" id="SM00967"/>
    </source>
</evidence>
<dbReference type="Gene3D" id="3.40.1280.10">
    <property type="match status" value="1"/>
</dbReference>
<comment type="function">
    <text evidence="6">Specifically methylates the ribose of guanosine 2251 in 23S rRNA.</text>
</comment>
<dbReference type="Proteomes" id="UP000679722">
    <property type="component" value="Unassembled WGS sequence"/>
</dbReference>